<dbReference type="Proteomes" id="UP000694545">
    <property type="component" value="Unplaced"/>
</dbReference>
<dbReference type="PANTHER" id="PTHR22427:SF2">
    <property type="entry name" value="BTB_POZ DOMAIN-CONTAINING PROTEIN 8"/>
    <property type="match status" value="1"/>
</dbReference>
<feature type="domain" description="BTB" evidence="11">
    <location>
        <begin position="160"/>
        <end position="227"/>
    </location>
</feature>
<reference evidence="12" key="1">
    <citation type="submission" date="2025-08" db="UniProtKB">
        <authorList>
            <consortium name="Ensembl"/>
        </authorList>
    </citation>
    <scope>IDENTIFICATION</scope>
</reference>
<comment type="subcellular location">
    <subcellularLocation>
        <location evidence="1">Cytoplasmic vesicle</location>
        <location evidence="1">Clathrin-coated vesicle</location>
    </subcellularLocation>
    <subcellularLocation>
        <location evidence="6">Presynapse</location>
    </subcellularLocation>
</comment>
<dbReference type="SMART" id="SM00225">
    <property type="entry name" value="BTB"/>
    <property type="match status" value="2"/>
</dbReference>
<evidence type="ECO:0000256" key="6">
    <source>
        <dbReference type="ARBA" id="ARBA00034106"/>
    </source>
</evidence>
<evidence type="ECO:0000256" key="5">
    <source>
        <dbReference type="ARBA" id="ARBA00023329"/>
    </source>
</evidence>
<dbReference type="Gene3D" id="3.30.710.10">
    <property type="entry name" value="Potassium Channel Kv1.1, Chain A"/>
    <property type="match status" value="2"/>
</dbReference>
<keyword evidence="4" id="KW-0966">Cell projection</keyword>
<evidence type="ECO:0000256" key="3">
    <source>
        <dbReference type="ARBA" id="ARBA00023018"/>
    </source>
</evidence>
<evidence type="ECO:0000256" key="10">
    <source>
        <dbReference type="SAM" id="Phobius"/>
    </source>
</evidence>
<dbReference type="OMA" id="KCFKAHR"/>
<dbReference type="InterPro" id="IPR040121">
    <property type="entry name" value="BTBD8_BTB_POZ_1"/>
</dbReference>
<dbReference type="InterPro" id="IPR000210">
    <property type="entry name" value="BTB/POZ_dom"/>
</dbReference>
<keyword evidence="2" id="KW-0677">Repeat</keyword>
<feature type="domain" description="BTB" evidence="11">
    <location>
        <begin position="35"/>
        <end position="104"/>
    </location>
</feature>
<dbReference type="InterPro" id="IPR011333">
    <property type="entry name" value="SKP1/BTB/POZ_sf"/>
</dbReference>
<evidence type="ECO:0000313" key="13">
    <source>
        <dbReference type="Proteomes" id="UP000694545"/>
    </source>
</evidence>
<dbReference type="SUPFAM" id="SSF54695">
    <property type="entry name" value="POZ domain"/>
    <property type="match status" value="2"/>
</dbReference>
<protein>
    <recommendedName>
        <fullName evidence="9">BTB/POZ domain-containing protein 8</fullName>
    </recommendedName>
</protein>
<comment type="subunit">
    <text evidence="8">Interacts (via N-terminus) with adapter protein complex AP-2 subunits alpha (AP2A1) and beta (AP2B1).</text>
</comment>
<evidence type="ECO:0000256" key="7">
    <source>
        <dbReference type="ARBA" id="ARBA00058836"/>
    </source>
</evidence>
<dbReference type="FunFam" id="3.30.710.10:FF:000129">
    <property type="entry name" value="BTB/POZ domain-containing protein 8"/>
    <property type="match status" value="1"/>
</dbReference>
<keyword evidence="10" id="KW-1133">Transmembrane helix</keyword>
<evidence type="ECO:0000256" key="4">
    <source>
        <dbReference type="ARBA" id="ARBA00023273"/>
    </source>
</evidence>
<name>A0A8D2JDR4_VARKO</name>
<keyword evidence="10" id="KW-0472">Membrane</keyword>
<dbReference type="CDD" id="cd18286">
    <property type="entry name" value="BTB2_POZ_BTBD8"/>
    <property type="match status" value="1"/>
</dbReference>
<dbReference type="PROSITE" id="PS50097">
    <property type="entry name" value="BTB"/>
    <property type="match status" value="2"/>
</dbReference>
<dbReference type="GO" id="GO:0030136">
    <property type="term" value="C:clathrin-coated vesicle"/>
    <property type="evidence" value="ECO:0007669"/>
    <property type="project" value="UniProtKB-SubCell"/>
</dbReference>
<keyword evidence="13" id="KW-1185">Reference proteome</keyword>
<dbReference type="InterPro" id="IPR043225">
    <property type="entry name" value="BACK_BTBD8"/>
</dbReference>
<dbReference type="GO" id="GO:0098793">
    <property type="term" value="C:presynapse"/>
    <property type="evidence" value="ECO:0007669"/>
    <property type="project" value="UniProtKB-SubCell"/>
</dbReference>
<dbReference type="CDD" id="cd18285">
    <property type="entry name" value="BTB1_POZ_BTBD8"/>
    <property type="match status" value="1"/>
</dbReference>
<dbReference type="Ensembl" id="ENSVKKT00000010390.1">
    <property type="protein sequence ID" value="ENSVKKP00000010141.1"/>
    <property type="gene ID" value="ENSVKKG00000007137.1"/>
</dbReference>
<dbReference type="Pfam" id="PF26017">
    <property type="entry name" value="BACK_BTBD8"/>
    <property type="match status" value="1"/>
</dbReference>
<sequence length="346" mass="39595">MCWYVAMYVPLFNSLSSVVMLFLFFCRLLKEEIQTDVTFCVGNILFRAHKAVLLARVPDFFLQVSGRWLNNLSSSQVIHLENLEPFEFKTFLQAVYSSDRNMKEAEQEVLKKEVSKARLTKEDEKHIQTVIFLSPVTNKTETASDLGRDLLLLYEKSWFSDINIWIDGKPFEVHRAILCARSSYFAAMLNGSWAESSQDHITLQGINHVEMTVVLHFIYGAILDFPIKADAGCILSIADMYGLEGLREVAIYILKRDYCNFFLKPVPGKHPPVLECLAIAHSVGAKSLYDACMKWIVQNFVRCWSEKNFASLPTDLQNDCFRTLIQSLVSLVCLFINTETLIQVRC</sequence>
<evidence type="ECO:0000256" key="2">
    <source>
        <dbReference type="ARBA" id="ARBA00022737"/>
    </source>
</evidence>
<evidence type="ECO:0000259" key="11">
    <source>
        <dbReference type="PROSITE" id="PS50097"/>
    </source>
</evidence>
<evidence type="ECO:0000256" key="9">
    <source>
        <dbReference type="ARBA" id="ARBA00070114"/>
    </source>
</evidence>
<evidence type="ECO:0000256" key="8">
    <source>
        <dbReference type="ARBA" id="ARBA00063994"/>
    </source>
</evidence>
<feature type="transmembrane region" description="Helical" evidence="10">
    <location>
        <begin position="6"/>
        <end position="26"/>
    </location>
</feature>
<keyword evidence="3" id="KW-0770">Synapse</keyword>
<dbReference type="Pfam" id="PF00651">
    <property type="entry name" value="BTB"/>
    <property type="match status" value="2"/>
</dbReference>
<comment type="function">
    <text evidence="7">Involved in clathrin-mediated endocytosis at the synapse. Plays a role in neuronal development and in synaptic vesicle recycling in mature neurons, a process required for normal synaptic transmission.</text>
</comment>
<evidence type="ECO:0000256" key="1">
    <source>
        <dbReference type="ARBA" id="ARBA00004132"/>
    </source>
</evidence>
<evidence type="ECO:0000313" key="12">
    <source>
        <dbReference type="Ensembl" id="ENSVKKP00000010141.1"/>
    </source>
</evidence>
<proteinExistence type="predicted"/>
<organism evidence="12 13">
    <name type="scientific">Varanus komodoensis</name>
    <name type="common">Komodo dragon</name>
    <dbReference type="NCBI Taxonomy" id="61221"/>
    <lineage>
        <taxon>Eukaryota</taxon>
        <taxon>Metazoa</taxon>
        <taxon>Chordata</taxon>
        <taxon>Craniata</taxon>
        <taxon>Vertebrata</taxon>
        <taxon>Euteleostomi</taxon>
        <taxon>Lepidosauria</taxon>
        <taxon>Squamata</taxon>
        <taxon>Bifurcata</taxon>
        <taxon>Unidentata</taxon>
        <taxon>Episquamata</taxon>
        <taxon>Toxicofera</taxon>
        <taxon>Anguimorpha</taxon>
        <taxon>Paleoanguimorpha</taxon>
        <taxon>Varanoidea</taxon>
        <taxon>Varanidae</taxon>
        <taxon>Varanus</taxon>
    </lineage>
</organism>
<dbReference type="PANTHER" id="PTHR22427">
    <property type="entry name" value="GH15728P"/>
    <property type="match status" value="1"/>
</dbReference>
<dbReference type="CDD" id="cd18490">
    <property type="entry name" value="BACK_BTBD8"/>
    <property type="match status" value="1"/>
</dbReference>
<keyword evidence="5" id="KW-0968">Cytoplasmic vesicle</keyword>
<reference evidence="12" key="2">
    <citation type="submission" date="2025-09" db="UniProtKB">
        <authorList>
            <consortium name="Ensembl"/>
        </authorList>
    </citation>
    <scope>IDENTIFICATION</scope>
</reference>
<dbReference type="AlphaFoldDB" id="A0A8D2JDR4"/>
<accession>A0A8D2JDR4</accession>
<keyword evidence="10" id="KW-0812">Transmembrane</keyword>